<gene>
    <name evidence="1" type="ORF">ACFS6H_05655</name>
</gene>
<proteinExistence type="predicted"/>
<evidence type="ECO:0008006" key="3">
    <source>
        <dbReference type="Google" id="ProtNLM"/>
    </source>
</evidence>
<dbReference type="Proteomes" id="UP001597511">
    <property type="component" value="Unassembled WGS sequence"/>
</dbReference>
<dbReference type="EMBL" id="JBHUOZ010000001">
    <property type="protein sequence ID" value="MFD2919191.1"/>
    <property type="molecule type" value="Genomic_DNA"/>
</dbReference>
<dbReference type="InterPro" id="IPR029058">
    <property type="entry name" value="AB_hydrolase_fold"/>
</dbReference>
<keyword evidence="2" id="KW-1185">Reference proteome</keyword>
<evidence type="ECO:0000313" key="2">
    <source>
        <dbReference type="Proteomes" id="UP001597511"/>
    </source>
</evidence>
<accession>A0ABW6A4M8</accession>
<dbReference type="Gene3D" id="3.40.50.1820">
    <property type="entry name" value="alpha/beta hydrolase"/>
    <property type="match status" value="1"/>
</dbReference>
<evidence type="ECO:0000313" key="1">
    <source>
        <dbReference type="EMBL" id="MFD2919191.1"/>
    </source>
</evidence>
<dbReference type="RefSeq" id="WP_386096138.1">
    <property type="nucleotide sequence ID" value="NZ_JBHUOZ010000001.1"/>
</dbReference>
<comment type="caution">
    <text evidence="1">The sequence shown here is derived from an EMBL/GenBank/DDBJ whole genome shotgun (WGS) entry which is preliminary data.</text>
</comment>
<protein>
    <recommendedName>
        <fullName evidence="3">Alpha/beta hydrolase family protein</fullName>
    </recommendedName>
</protein>
<organism evidence="1 2">
    <name type="scientific">Terrimonas rubra</name>
    <dbReference type="NCBI Taxonomy" id="1035890"/>
    <lineage>
        <taxon>Bacteria</taxon>
        <taxon>Pseudomonadati</taxon>
        <taxon>Bacteroidota</taxon>
        <taxon>Chitinophagia</taxon>
        <taxon>Chitinophagales</taxon>
        <taxon>Chitinophagaceae</taxon>
        <taxon>Terrimonas</taxon>
    </lineage>
</organism>
<dbReference type="SUPFAM" id="SSF53474">
    <property type="entry name" value="alpha/beta-Hydrolases"/>
    <property type="match status" value="1"/>
</dbReference>
<sequence>MKQIFLLFLSGLLFTQCVSRHTQMTKETQSVIQPDTLRYVDENRKREIPVAIYQPVDKQQANNIPVIFNHGYGANQGGDYLLYSYLTEFLAAKGYFVISIQHELPTDELLPTTGNIRETRMPNWQRGAENIYYVLDKIKATYPALHYDQLAVIGHSNGGDMAALFTHRHPGLVHKLITLDNRRMQLPRTKKPQVFSLRSNDYPADEQVLPGEAEIKQYNMTIQFTNINHSHMDNDASEEERKYITGNILSYLKK</sequence>
<reference evidence="2" key="1">
    <citation type="journal article" date="2019" name="Int. J. Syst. Evol. Microbiol.">
        <title>The Global Catalogue of Microorganisms (GCM) 10K type strain sequencing project: providing services to taxonomists for standard genome sequencing and annotation.</title>
        <authorList>
            <consortium name="The Broad Institute Genomics Platform"/>
            <consortium name="The Broad Institute Genome Sequencing Center for Infectious Disease"/>
            <person name="Wu L."/>
            <person name="Ma J."/>
        </authorList>
    </citation>
    <scope>NUCLEOTIDE SEQUENCE [LARGE SCALE GENOMIC DNA]</scope>
    <source>
        <strain evidence="2">KCTC 23299</strain>
    </source>
</reference>
<name>A0ABW6A4M8_9BACT</name>